<comment type="caution">
    <text evidence="1">The sequence shown here is derived from an EMBL/GenBank/DDBJ whole genome shotgun (WGS) entry which is preliminary data.</text>
</comment>
<gene>
    <name evidence="1" type="ORF">DL764_008787</name>
</gene>
<evidence type="ECO:0000313" key="1">
    <source>
        <dbReference type="EMBL" id="RYO87956.1"/>
    </source>
</evidence>
<protein>
    <submittedName>
        <fullName evidence="1">Uncharacterized protein</fullName>
    </submittedName>
</protein>
<dbReference type="AlphaFoldDB" id="A0A4Q4SZE7"/>
<keyword evidence="2" id="KW-1185">Reference proteome</keyword>
<organism evidence="1 2">
    <name type="scientific">Monosporascus ibericus</name>
    <dbReference type="NCBI Taxonomy" id="155417"/>
    <lineage>
        <taxon>Eukaryota</taxon>
        <taxon>Fungi</taxon>
        <taxon>Dikarya</taxon>
        <taxon>Ascomycota</taxon>
        <taxon>Pezizomycotina</taxon>
        <taxon>Sordariomycetes</taxon>
        <taxon>Xylariomycetidae</taxon>
        <taxon>Xylariales</taxon>
        <taxon>Xylariales incertae sedis</taxon>
        <taxon>Monosporascus</taxon>
    </lineage>
</organism>
<accession>A0A4Q4SZE7</accession>
<proteinExistence type="predicted"/>
<evidence type="ECO:0000313" key="2">
    <source>
        <dbReference type="Proteomes" id="UP000293360"/>
    </source>
</evidence>
<sequence length="115" mass="13285">MVLNSDTIRQHTPSFHQRNQCAAEQNHIRYGYGYGYGYGYHYGYGFASVAGHLRSQVDDPVASPKRMLEWCRNLGCFHRIWDTEKWSLFLVSPDVPDGFKVTVQVEMTILPPPLY</sequence>
<dbReference type="EMBL" id="QJNU01000735">
    <property type="protein sequence ID" value="RYO87956.1"/>
    <property type="molecule type" value="Genomic_DNA"/>
</dbReference>
<reference evidence="1 2" key="1">
    <citation type="submission" date="2018-06" db="EMBL/GenBank/DDBJ databases">
        <title>Complete Genomes of Monosporascus.</title>
        <authorList>
            <person name="Robinson A.J."/>
            <person name="Natvig D.O."/>
        </authorList>
    </citation>
    <scope>NUCLEOTIDE SEQUENCE [LARGE SCALE GENOMIC DNA]</scope>
    <source>
        <strain evidence="1 2">CBS 110550</strain>
    </source>
</reference>
<dbReference type="Proteomes" id="UP000293360">
    <property type="component" value="Unassembled WGS sequence"/>
</dbReference>
<name>A0A4Q4SZE7_9PEZI</name>